<evidence type="ECO:0000313" key="2">
    <source>
        <dbReference type="Proteomes" id="UP000634919"/>
    </source>
</evidence>
<organism evidence="1 2">
    <name type="scientific">Comamonas avium</name>
    <dbReference type="NCBI Taxonomy" id="2762231"/>
    <lineage>
        <taxon>Bacteria</taxon>
        <taxon>Pseudomonadati</taxon>
        <taxon>Pseudomonadota</taxon>
        <taxon>Betaproteobacteria</taxon>
        <taxon>Burkholderiales</taxon>
        <taxon>Comamonadaceae</taxon>
        <taxon>Comamonas</taxon>
    </lineage>
</organism>
<name>A0ABR8SEK9_9BURK</name>
<keyword evidence="2" id="KW-1185">Reference proteome</keyword>
<dbReference type="EMBL" id="JACSQK010000008">
    <property type="protein sequence ID" value="MBD7961923.1"/>
    <property type="molecule type" value="Genomic_DNA"/>
</dbReference>
<gene>
    <name evidence="1" type="ORF">H9646_15725</name>
</gene>
<comment type="caution">
    <text evidence="1">The sequence shown here is derived from an EMBL/GenBank/DDBJ whole genome shotgun (WGS) entry which is preliminary data.</text>
</comment>
<dbReference type="Proteomes" id="UP000634919">
    <property type="component" value="Unassembled WGS sequence"/>
</dbReference>
<evidence type="ECO:0000313" key="1">
    <source>
        <dbReference type="EMBL" id="MBD7961923.1"/>
    </source>
</evidence>
<dbReference type="RefSeq" id="WP_191724336.1">
    <property type="nucleotide sequence ID" value="NZ_JACSQK010000008.1"/>
</dbReference>
<proteinExistence type="predicted"/>
<protein>
    <submittedName>
        <fullName evidence="1">Uncharacterized protein</fullName>
    </submittedName>
</protein>
<reference evidence="1 2" key="1">
    <citation type="submission" date="2020-08" db="EMBL/GenBank/DDBJ databases">
        <title>A Genomic Blueprint of the Chicken Gut Microbiome.</title>
        <authorList>
            <person name="Gilroy R."/>
            <person name="Ravi A."/>
            <person name="Getino M."/>
            <person name="Pursley I."/>
            <person name="Horton D.L."/>
            <person name="Alikhan N.-F."/>
            <person name="Baker D."/>
            <person name="Gharbi K."/>
            <person name="Hall N."/>
            <person name="Watson M."/>
            <person name="Adriaenssens E.M."/>
            <person name="Foster-Nyarko E."/>
            <person name="Jarju S."/>
            <person name="Secka A."/>
            <person name="Antonio M."/>
            <person name="Oren A."/>
            <person name="Chaudhuri R."/>
            <person name="La Ragione R.M."/>
            <person name="Hildebrand F."/>
            <person name="Pallen M.J."/>
        </authorList>
    </citation>
    <scope>NUCLEOTIDE SEQUENCE [LARGE SCALE GENOMIC DNA]</scope>
    <source>
        <strain evidence="1 2">Sa2CVA6</strain>
    </source>
</reference>
<accession>A0ABR8SEK9</accession>
<sequence>MLELKAGFLNSSRGSAKSYCLRAAQFRQLIQWLPGSQLVDFVLKSAGQQRSTGLLMQWIVVAAKLRWW</sequence>